<dbReference type="InterPro" id="IPR027417">
    <property type="entry name" value="P-loop_NTPase"/>
</dbReference>
<evidence type="ECO:0000256" key="2">
    <source>
        <dbReference type="ARBA" id="ARBA00022515"/>
    </source>
</evidence>
<keyword evidence="6 13" id="KW-0347">Helicase</keyword>
<dbReference type="RefSeq" id="WP_096654246.1">
    <property type="nucleotide sequence ID" value="NZ_NWUX01000024.1"/>
</dbReference>
<dbReference type="InterPro" id="IPR007693">
    <property type="entry name" value="DNA_helicase_DnaB-like_N"/>
</dbReference>
<reference evidence="16" key="1">
    <citation type="submission" date="2017-09" db="EMBL/GenBank/DDBJ databases">
        <authorList>
            <person name="Cho G.-S."/>
            <person name="Oguntoyinbo F.A."/>
            <person name="Cnockaert M."/>
            <person name="Kabisch J."/>
            <person name="Neve H."/>
            <person name="Bockelmann W."/>
            <person name="Wenning M."/>
            <person name="Franz C.M."/>
            <person name="Vandamme P."/>
        </authorList>
    </citation>
    <scope>NUCLEOTIDE SEQUENCE [LARGE SCALE GENOMIC DNA]</scope>
    <source>
        <strain evidence="16">MBT G8648</strain>
    </source>
</reference>
<dbReference type="CDD" id="cd00984">
    <property type="entry name" value="DnaB_C"/>
    <property type="match status" value="1"/>
</dbReference>
<dbReference type="Gene3D" id="1.10.860.10">
    <property type="entry name" value="DNAb Helicase, Chain A"/>
    <property type="match status" value="1"/>
</dbReference>
<evidence type="ECO:0000256" key="8">
    <source>
        <dbReference type="ARBA" id="ARBA00023125"/>
    </source>
</evidence>
<dbReference type="GO" id="GO:0016887">
    <property type="term" value="F:ATP hydrolysis activity"/>
    <property type="evidence" value="ECO:0007669"/>
    <property type="project" value="RHEA"/>
</dbReference>
<dbReference type="Pfam" id="PF00772">
    <property type="entry name" value="DnaB"/>
    <property type="match status" value="1"/>
</dbReference>
<evidence type="ECO:0000256" key="6">
    <source>
        <dbReference type="ARBA" id="ARBA00022806"/>
    </source>
</evidence>
<comment type="caution">
    <text evidence="15">The sequence shown here is derived from an EMBL/GenBank/DDBJ whole genome shotgun (WGS) entry which is preliminary data.</text>
</comment>
<dbReference type="EMBL" id="NWUX01000024">
    <property type="protein sequence ID" value="PCF94053.1"/>
    <property type="molecule type" value="Genomic_DNA"/>
</dbReference>
<evidence type="ECO:0000256" key="1">
    <source>
        <dbReference type="ARBA" id="ARBA00008428"/>
    </source>
</evidence>
<sequence length="470" mass="51516">MSATNEMIPVPDYEASLFEALPPHSIEAEQSVLGGLMLDNHAWDEIADQLSADMFYRPAHRMVFDAMRTLASDDSPLDVVTVSEVLETRHQLDAVGGLAALAELARNTPSARNIVAYANIVRDRYQLRSLAQTAADMNRQALNPLGQTAESIIEAGEQALFRIVEERGGRELSSVTDMLNRAVDKIDAACQSDGGVTGVPTGYPDLDRMTAGWQPSDLIIIAGRPSMGKTAFGLGLCENALFSKATTASGPVFVFSLEMPEDQLMLRWLASIGRISLQKLRTGDLEGEEWSKLAAATLRIKELEGRLFVDDAAGISASTLKARARRLARRHGTPSLILVDYLQLLSEGNSENRNLEISAISRILKGVAKDLRCPLIALSQLNRGVETRPNKRPVMADLRDSGAIEQDADVIGFVYRDEVYYPDDPDNTGLAELILAKQRNGPLGTVHLSFLGESTRFESLEWKHKQEGWS</sequence>
<evidence type="ECO:0000313" key="16">
    <source>
        <dbReference type="Proteomes" id="UP000218677"/>
    </source>
</evidence>
<dbReference type="PROSITE" id="PS51199">
    <property type="entry name" value="SF4_HELICASE"/>
    <property type="match status" value="1"/>
</dbReference>
<evidence type="ECO:0000256" key="4">
    <source>
        <dbReference type="ARBA" id="ARBA00022741"/>
    </source>
</evidence>
<gene>
    <name evidence="15" type="ORF">CPA45_18925</name>
</gene>
<dbReference type="GO" id="GO:0005829">
    <property type="term" value="C:cytosol"/>
    <property type="evidence" value="ECO:0007669"/>
    <property type="project" value="TreeGrafter"/>
</dbReference>
<keyword evidence="4 13" id="KW-0547">Nucleotide-binding</keyword>
<dbReference type="PANTHER" id="PTHR30153">
    <property type="entry name" value="REPLICATIVE DNA HELICASE DNAB"/>
    <property type="match status" value="1"/>
</dbReference>
<organism evidence="15 16">
    <name type="scientific">Vreelandella nigrificans</name>
    <dbReference type="NCBI Taxonomy" id="2042704"/>
    <lineage>
        <taxon>Bacteria</taxon>
        <taxon>Pseudomonadati</taxon>
        <taxon>Pseudomonadota</taxon>
        <taxon>Gammaproteobacteria</taxon>
        <taxon>Oceanospirillales</taxon>
        <taxon>Halomonadaceae</taxon>
        <taxon>Vreelandella</taxon>
    </lineage>
</organism>
<evidence type="ECO:0000256" key="10">
    <source>
        <dbReference type="ARBA" id="ARBA00044932"/>
    </source>
</evidence>
<dbReference type="OrthoDB" id="9773982at2"/>
<evidence type="ECO:0000256" key="11">
    <source>
        <dbReference type="ARBA" id="ARBA00048954"/>
    </source>
</evidence>
<dbReference type="Gene3D" id="3.40.50.300">
    <property type="entry name" value="P-loop containing nucleotide triphosphate hydrolases"/>
    <property type="match status" value="1"/>
</dbReference>
<dbReference type="EC" id="5.6.2.3" evidence="12 13"/>
<keyword evidence="7 13" id="KW-0067">ATP-binding</keyword>
<dbReference type="InterPro" id="IPR016136">
    <property type="entry name" value="DNA_helicase_N/primase_C"/>
</dbReference>
<keyword evidence="2 13" id="KW-0639">Primosome</keyword>
<dbReference type="Pfam" id="PF03796">
    <property type="entry name" value="DnaB_C"/>
    <property type="match status" value="1"/>
</dbReference>
<dbReference type="SUPFAM" id="SSF52540">
    <property type="entry name" value="P-loop containing nucleoside triphosphate hydrolases"/>
    <property type="match status" value="1"/>
</dbReference>
<keyword evidence="5 13" id="KW-0378">Hydrolase</keyword>
<dbReference type="PANTHER" id="PTHR30153:SF2">
    <property type="entry name" value="REPLICATIVE DNA HELICASE"/>
    <property type="match status" value="1"/>
</dbReference>
<evidence type="ECO:0000256" key="13">
    <source>
        <dbReference type="RuleBase" id="RU362085"/>
    </source>
</evidence>
<evidence type="ECO:0000256" key="5">
    <source>
        <dbReference type="ARBA" id="ARBA00022801"/>
    </source>
</evidence>
<evidence type="ECO:0000256" key="3">
    <source>
        <dbReference type="ARBA" id="ARBA00022705"/>
    </source>
</evidence>
<dbReference type="NCBIfam" id="TIGR00665">
    <property type="entry name" value="DnaB"/>
    <property type="match status" value="1"/>
</dbReference>
<protein>
    <recommendedName>
        <fullName evidence="12 13">Replicative DNA helicase</fullName>
        <ecNumber evidence="12 13">5.6.2.3</ecNumber>
    </recommendedName>
</protein>
<evidence type="ECO:0000256" key="9">
    <source>
        <dbReference type="ARBA" id="ARBA00023235"/>
    </source>
</evidence>
<dbReference type="AlphaFoldDB" id="A0A2A4HIY8"/>
<comment type="catalytic activity">
    <reaction evidence="11 13">
        <text>ATP + H2O = ADP + phosphate + H(+)</text>
        <dbReference type="Rhea" id="RHEA:13065"/>
        <dbReference type="ChEBI" id="CHEBI:15377"/>
        <dbReference type="ChEBI" id="CHEBI:15378"/>
        <dbReference type="ChEBI" id="CHEBI:30616"/>
        <dbReference type="ChEBI" id="CHEBI:43474"/>
        <dbReference type="ChEBI" id="CHEBI:456216"/>
        <dbReference type="EC" id="5.6.2.3"/>
    </reaction>
</comment>
<dbReference type="GO" id="GO:0005524">
    <property type="term" value="F:ATP binding"/>
    <property type="evidence" value="ECO:0007669"/>
    <property type="project" value="UniProtKB-UniRule"/>
</dbReference>
<dbReference type="FunFam" id="1.10.860.10:FF:000001">
    <property type="entry name" value="Replicative DNA helicase"/>
    <property type="match status" value="1"/>
</dbReference>
<dbReference type="GO" id="GO:1990077">
    <property type="term" value="C:primosome complex"/>
    <property type="evidence" value="ECO:0007669"/>
    <property type="project" value="UniProtKB-UniRule"/>
</dbReference>
<evidence type="ECO:0000313" key="15">
    <source>
        <dbReference type="EMBL" id="PCF94053.1"/>
    </source>
</evidence>
<keyword evidence="3 13" id="KW-0235">DNA replication</keyword>
<keyword evidence="9" id="KW-0413">Isomerase</keyword>
<name>A0A2A4HIY8_9GAMM</name>
<evidence type="ECO:0000256" key="12">
    <source>
        <dbReference type="NCBIfam" id="TIGR00665"/>
    </source>
</evidence>
<dbReference type="SUPFAM" id="SSF48024">
    <property type="entry name" value="N-terminal domain of DnaB helicase"/>
    <property type="match status" value="1"/>
</dbReference>
<dbReference type="InterPro" id="IPR007694">
    <property type="entry name" value="DNA_helicase_DnaB-like_C"/>
</dbReference>
<dbReference type="GO" id="GO:0043139">
    <property type="term" value="F:5'-3' DNA helicase activity"/>
    <property type="evidence" value="ECO:0007669"/>
    <property type="project" value="UniProtKB-EC"/>
</dbReference>
<dbReference type="InterPro" id="IPR036185">
    <property type="entry name" value="DNA_heli_DnaB-like_N_sf"/>
</dbReference>
<comment type="similarity">
    <text evidence="1 13">Belongs to the helicase family. DnaB subfamily.</text>
</comment>
<comment type="function">
    <text evidence="10 13">The main replicative DNA helicase, it participates in initiation and elongation during chromosome replication. Travels ahead of the DNA replisome, separating dsDNA into templates for DNA synthesis. A processive ATP-dependent 5'-3' DNA helicase it has DNA-dependent ATPase activity.</text>
</comment>
<dbReference type="InterPro" id="IPR003593">
    <property type="entry name" value="AAA+_ATPase"/>
</dbReference>
<dbReference type="GO" id="GO:0003677">
    <property type="term" value="F:DNA binding"/>
    <property type="evidence" value="ECO:0007669"/>
    <property type="project" value="UniProtKB-UniRule"/>
</dbReference>
<proteinExistence type="inferred from homology"/>
<accession>A0A2A4HIY8</accession>
<dbReference type="NCBIfam" id="NF004384">
    <property type="entry name" value="PRK05748.1"/>
    <property type="match status" value="1"/>
</dbReference>
<evidence type="ECO:0000259" key="14">
    <source>
        <dbReference type="PROSITE" id="PS51199"/>
    </source>
</evidence>
<dbReference type="SMART" id="SM00382">
    <property type="entry name" value="AAA"/>
    <property type="match status" value="1"/>
</dbReference>
<feature type="domain" description="SF4 helicase" evidence="14">
    <location>
        <begin position="192"/>
        <end position="464"/>
    </location>
</feature>
<evidence type="ECO:0000256" key="7">
    <source>
        <dbReference type="ARBA" id="ARBA00022840"/>
    </source>
</evidence>
<dbReference type="Proteomes" id="UP000218677">
    <property type="component" value="Unassembled WGS sequence"/>
</dbReference>
<dbReference type="GO" id="GO:0006269">
    <property type="term" value="P:DNA replication, synthesis of primer"/>
    <property type="evidence" value="ECO:0007669"/>
    <property type="project" value="UniProtKB-UniRule"/>
</dbReference>
<keyword evidence="8 13" id="KW-0238">DNA-binding</keyword>
<keyword evidence="16" id="KW-1185">Reference proteome</keyword>
<dbReference type="InterPro" id="IPR007692">
    <property type="entry name" value="DNA_helicase_DnaB"/>
</dbReference>